<keyword evidence="3" id="KW-1185">Reference proteome</keyword>
<evidence type="ECO:0000313" key="2">
    <source>
        <dbReference type="EMBL" id="GLC56632.1"/>
    </source>
</evidence>
<feature type="compositionally biased region" description="Polar residues" evidence="1">
    <location>
        <begin position="185"/>
        <end position="202"/>
    </location>
</feature>
<evidence type="ECO:0000313" key="3">
    <source>
        <dbReference type="Proteomes" id="UP001165080"/>
    </source>
</evidence>
<proteinExistence type="predicted"/>
<organism evidence="2 3">
    <name type="scientific">Pleodorina starrii</name>
    <dbReference type="NCBI Taxonomy" id="330485"/>
    <lineage>
        <taxon>Eukaryota</taxon>
        <taxon>Viridiplantae</taxon>
        <taxon>Chlorophyta</taxon>
        <taxon>core chlorophytes</taxon>
        <taxon>Chlorophyceae</taxon>
        <taxon>CS clade</taxon>
        <taxon>Chlamydomonadales</taxon>
        <taxon>Volvocaceae</taxon>
        <taxon>Pleodorina</taxon>
    </lineage>
</organism>
<feature type="compositionally biased region" description="Gly residues" evidence="1">
    <location>
        <begin position="138"/>
        <end position="149"/>
    </location>
</feature>
<dbReference type="Proteomes" id="UP001165080">
    <property type="component" value="Unassembled WGS sequence"/>
</dbReference>
<name>A0A9W6BRY9_9CHLO</name>
<gene>
    <name evidence="2" type="primary">PLESTB004334</name>
    <name evidence="2" type="ORF">PLESTB_001128900</name>
</gene>
<feature type="compositionally biased region" description="Basic and acidic residues" evidence="1">
    <location>
        <begin position="123"/>
        <end position="137"/>
    </location>
</feature>
<dbReference type="AlphaFoldDB" id="A0A9W6BRY9"/>
<comment type="caution">
    <text evidence="2">The sequence shown here is derived from an EMBL/GenBank/DDBJ whole genome shotgun (WGS) entry which is preliminary data.</text>
</comment>
<dbReference type="EMBL" id="BRXU01000016">
    <property type="protein sequence ID" value="GLC56632.1"/>
    <property type="molecule type" value="Genomic_DNA"/>
</dbReference>
<protein>
    <submittedName>
        <fullName evidence="2">Uncharacterized protein</fullName>
    </submittedName>
</protein>
<reference evidence="2 3" key="1">
    <citation type="journal article" date="2023" name="Commun. Biol.">
        <title>Reorganization of the ancestral sex-determining regions during the evolution of trioecy in Pleodorina starrii.</title>
        <authorList>
            <person name="Takahashi K."/>
            <person name="Suzuki S."/>
            <person name="Kawai-Toyooka H."/>
            <person name="Yamamoto K."/>
            <person name="Hamaji T."/>
            <person name="Ootsuki R."/>
            <person name="Yamaguchi H."/>
            <person name="Kawachi M."/>
            <person name="Higashiyama T."/>
            <person name="Nozaki H."/>
        </authorList>
    </citation>
    <scope>NUCLEOTIDE SEQUENCE [LARGE SCALE GENOMIC DNA]</scope>
    <source>
        <strain evidence="2 3">NIES-4479</strain>
    </source>
</reference>
<accession>A0A9W6BRY9</accession>
<feature type="region of interest" description="Disordered" evidence="1">
    <location>
        <begin position="72"/>
        <end position="202"/>
    </location>
</feature>
<evidence type="ECO:0000256" key="1">
    <source>
        <dbReference type="SAM" id="MobiDB-lite"/>
    </source>
</evidence>
<sequence>MAATQPGVKAQATPCMATKQDTDTGMEAATTYVHIRGAVAAVPHAGARPIGRRSHYSPCFLVQVRSYGGRQQAKGYRGQSQAAAAAGVHTARPGLSRPRDPKAEAATARASVRRGASRAQQGAKEKGPGGPQEEHGGAEGSAGSRGGHGAVNCTAGDRQPGQAFGRITDPQPSAAGGGCRLLHRQMSNPTPSTKLPNEAGSS</sequence>